<evidence type="ECO:0000313" key="2">
    <source>
        <dbReference type="Proteomes" id="UP000593565"/>
    </source>
</evidence>
<accession>A0A7J6B796</accession>
<name>A0A7J6B796_AMEME</name>
<sequence length="85" mass="9858">RKCTAFSRLQSVDVRGNQLNRVVVDLEPIWAYRQEGTPFYCRTSHTFTHSTHSHLGQFSIGGPPAFMFFRRSDENAQKRQTRVVT</sequence>
<dbReference type="EMBL" id="JAAGNN010000003">
    <property type="protein sequence ID" value="KAF4090945.1"/>
    <property type="molecule type" value="Genomic_DNA"/>
</dbReference>
<organism evidence="1 2">
    <name type="scientific">Ameiurus melas</name>
    <name type="common">Black bullhead</name>
    <name type="synonym">Silurus melas</name>
    <dbReference type="NCBI Taxonomy" id="219545"/>
    <lineage>
        <taxon>Eukaryota</taxon>
        <taxon>Metazoa</taxon>
        <taxon>Chordata</taxon>
        <taxon>Craniata</taxon>
        <taxon>Vertebrata</taxon>
        <taxon>Euteleostomi</taxon>
        <taxon>Actinopterygii</taxon>
        <taxon>Neopterygii</taxon>
        <taxon>Teleostei</taxon>
        <taxon>Ostariophysi</taxon>
        <taxon>Siluriformes</taxon>
        <taxon>Ictaluridae</taxon>
        <taxon>Ameiurus</taxon>
    </lineage>
</organism>
<comment type="caution">
    <text evidence="1">The sequence shown here is derived from an EMBL/GenBank/DDBJ whole genome shotgun (WGS) entry which is preliminary data.</text>
</comment>
<evidence type="ECO:0000313" key="1">
    <source>
        <dbReference type="EMBL" id="KAF4090945.1"/>
    </source>
</evidence>
<proteinExistence type="predicted"/>
<reference evidence="1 2" key="1">
    <citation type="submission" date="2020-02" db="EMBL/GenBank/DDBJ databases">
        <title>A chromosome-scale genome assembly of the black bullhead catfish (Ameiurus melas).</title>
        <authorList>
            <person name="Wen M."/>
            <person name="Zham M."/>
            <person name="Cabau C."/>
            <person name="Klopp C."/>
            <person name="Donnadieu C."/>
            <person name="Roques C."/>
            <person name="Bouchez O."/>
            <person name="Lampietro C."/>
            <person name="Jouanno E."/>
            <person name="Herpin A."/>
            <person name="Louis A."/>
            <person name="Berthelot C."/>
            <person name="Parey E."/>
            <person name="Roest-Crollius H."/>
            <person name="Braasch I."/>
            <person name="Postlethwait J."/>
            <person name="Robinson-Rechavi M."/>
            <person name="Echchiki A."/>
            <person name="Begum T."/>
            <person name="Montfort J."/>
            <person name="Schartl M."/>
            <person name="Bobe J."/>
            <person name="Guiguen Y."/>
        </authorList>
    </citation>
    <scope>NUCLEOTIDE SEQUENCE [LARGE SCALE GENOMIC DNA]</scope>
    <source>
        <strain evidence="1">M_S1</strain>
        <tissue evidence="1">Blood</tissue>
    </source>
</reference>
<dbReference type="Proteomes" id="UP000593565">
    <property type="component" value="Unassembled WGS sequence"/>
</dbReference>
<dbReference type="AlphaFoldDB" id="A0A7J6B796"/>
<gene>
    <name evidence="1" type="ORF">AMELA_G00031440</name>
</gene>
<feature type="non-terminal residue" evidence="1">
    <location>
        <position position="85"/>
    </location>
</feature>
<protein>
    <submittedName>
        <fullName evidence="1">Uncharacterized protein</fullName>
    </submittedName>
</protein>
<keyword evidence="2" id="KW-1185">Reference proteome</keyword>